<accession>A0A932A759</accession>
<dbReference type="Proteomes" id="UP000779809">
    <property type="component" value="Unassembled WGS sequence"/>
</dbReference>
<protein>
    <submittedName>
        <fullName evidence="1">Uncharacterized protein</fullName>
    </submittedName>
</protein>
<sequence length="98" mass="11906">MTRVERVREQLRLYEHPLLDFSAEPSGEGVELLIHFKDAAVKVHTYSAMLHPRDLDHPTFEWVFQRMLYDCLHDYFVEMFIRTPQDQKERQRRERTGD</sequence>
<organism evidence="1 2">
    <name type="scientific">Candidatus Korobacter versatilis</name>
    <dbReference type="NCBI Taxonomy" id="658062"/>
    <lineage>
        <taxon>Bacteria</taxon>
        <taxon>Pseudomonadati</taxon>
        <taxon>Acidobacteriota</taxon>
        <taxon>Terriglobia</taxon>
        <taxon>Terriglobales</taxon>
        <taxon>Candidatus Korobacteraceae</taxon>
        <taxon>Candidatus Korobacter</taxon>
    </lineage>
</organism>
<gene>
    <name evidence="1" type="ORF">HYX28_04115</name>
</gene>
<dbReference type="EMBL" id="JACPNR010000005">
    <property type="protein sequence ID" value="MBI2677946.1"/>
    <property type="molecule type" value="Genomic_DNA"/>
</dbReference>
<name>A0A932A759_9BACT</name>
<reference evidence="1" key="1">
    <citation type="submission" date="2020-07" db="EMBL/GenBank/DDBJ databases">
        <title>Huge and variable diversity of episymbiotic CPR bacteria and DPANN archaea in groundwater ecosystems.</title>
        <authorList>
            <person name="He C.Y."/>
            <person name="Keren R."/>
            <person name="Whittaker M."/>
            <person name="Farag I.F."/>
            <person name="Doudna J."/>
            <person name="Cate J.H.D."/>
            <person name="Banfield J.F."/>
        </authorList>
    </citation>
    <scope>NUCLEOTIDE SEQUENCE</scope>
    <source>
        <strain evidence="1">NC_groundwater_580_Pr5_B-0.1um_64_19</strain>
    </source>
</reference>
<evidence type="ECO:0000313" key="1">
    <source>
        <dbReference type="EMBL" id="MBI2677946.1"/>
    </source>
</evidence>
<proteinExistence type="predicted"/>
<dbReference type="AlphaFoldDB" id="A0A932A759"/>
<comment type="caution">
    <text evidence="1">The sequence shown here is derived from an EMBL/GenBank/DDBJ whole genome shotgun (WGS) entry which is preliminary data.</text>
</comment>
<evidence type="ECO:0000313" key="2">
    <source>
        <dbReference type="Proteomes" id="UP000779809"/>
    </source>
</evidence>